<name>A0A9N7UHI0_PLEPL</name>
<accession>A0A9N7UHI0</accession>
<dbReference type="AlphaFoldDB" id="A0A9N7UHI0"/>
<sequence>MRFDVDQTEAPPLQSSMDWRGGEVLEGRCWWGGAGGEVLVDVGEEQVVKNCSQRSHGGGLLRIWRRAAEDWTQTRACSCSMFTSTSPCCRNLVLGLESI</sequence>
<gene>
    <name evidence="1" type="ORF">PLEPLA_LOCUS18150</name>
</gene>
<organism evidence="1 2">
    <name type="scientific">Pleuronectes platessa</name>
    <name type="common">European plaice</name>
    <dbReference type="NCBI Taxonomy" id="8262"/>
    <lineage>
        <taxon>Eukaryota</taxon>
        <taxon>Metazoa</taxon>
        <taxon>Chordata</taxon>
        <taxon>Craniata</taxon>
        <taxon>Vertebrata</taxon>
        <taxon>Euteleostomi</taxon>
        <taxon>Actinopterygii</taxon>
        <taxon>Neopterygii</taxon>
        <taxon>Teleostei</taxon>
        <taxon>Neoteleostei</taxon>
        <taxon>Acanthomorphata</taxon>
        <taxon>Carangaria</taxon>
        <taxon>Pleuronectiformes</taxon>
        <taxon>Pleuronectoidei</taxon>
        <taxon>Pleuronectidae</taxon>
        <taxon>Pleuronectes</taxon>
    </lineage>
</organism>
<evidence type="ECO:0000313" key="2">
    <source>
        <dbReference type="Proteomes" id="UP001153269"/>
    </source>
</evidence>
<keyword evidence="2" id="KW-1185">Reference proteome</keyword>
<reference evidence="1" key="1">
    <citation type="submission" date="2020-03" db="EMBL/GenBank/DDBJ databases">
        <authorList>
            <person name="Weist P."/>
        </authorList>
    </citation>
    <scope>NUCLEOTIDE SEQUENCE</scope>
</reference>
<dbReference type="Proteomes" id="UP001153269">
    <property type="component" value="Unassembled WGS sequence"/>
</dbReference>
<dbReference type="EMBL" id="CADEAL010001209">
    <property type="protein sequence ID" value="CAB1430168.1"/>
    <property type="molecule type" value="Genomic_DNA"/>
</dbReference>
<protein>
    <submittedName>
        <fullName evidence="1">Uncharacterized protein</fullName>
    </submittedName>
</protein>
<comment type="caution">
    <text evidence="1">The sequence shown here is derived from an EMBL/GenBank/DDBJ whole genome shotgun (WGS) entry which is preliminary data.</text>
</comment>
<proteinExistence type="predicted"/>
<evidence type="ECO:0000313" key="1">
    <source>
        <dbReference type="EMBL" id="CAB1430168.1"/>
    </source>
</evidence>